<feature type="transmembrane region" description="Helical" evidence="1">
    <location>
        <begin position="21"/>
        <end position="39"/>
    </location>
</feature>
<evidence type="ECO:0000313" key="4">
    <source>
        <dbReference type="Proteomes" id="UP000324194"/>
    </source>
</evidence>
<dbReference type="PANTHER" id="PTHR37938:SF1">
    <property type="entry name" value="BLL0215 PROTEIN"/>
    <property type="match status" value="1"/>
</dbReference>
<keyword evidence="4" id="KW-1185">Reference proteome</keyword>
<dbReference type="EMBL" id="LR699119">
    <property type="protein sequence ID" value="VVC75081.1"/>
    <property type="molecule type" value="Genomic_DNA"/>
</dbReference>
<keyword evidence="1" id="KW-0472">Membrane</keyword>
<dbReference type="OrthoDB" id="3378680at2"/>
<evidence type="ECO:0000256" key="1">
    <source>
        <dbReference type="SAM" id="Phobius"/>
    </source>
</evidence>
<organism evidence="3 4">
    <name type="scientific">Aquicella siphonis</name>
    <dbReference type="NCBI Taxonomy" id="254247"/>
    <lineage>
        <taxon>Bacteria</taxon>
        <taxon>Pseudomonadati</taxon>
        <taxon>Pseudomonadota</taxon>
        <taxon>Gammaproteobacteria</taxon>
        <taxon>Legionellales</taxon>
        <taxon>Coxiellaceae</taxon>
        <taxon>Aquicella</taxon>
    </lineage>
</organism>
<evidence type="ECO:0000259" key="2">
    <source>
        <dbReference type="Pfam" id="PF03703"/>
    </source>
</evidence>
<dbReference type="KEGG" id="asip:AQUSIP_03570"/>
<gene>
    <name evidence="3" type="ORF">AQUSIP_03570</name>
</gene>
<dbReference type="Pfam" id="PF03703">
    <property type="entry name" value="bPH_2"/>
    <property type="match status" value="1"/>
</dbReference>
<name>A0A5E4PFF0_9COXI</name>
<dbReference type="RefSeq" id="WP_148338056.1">
    <property type="nucleotide sequence ID" value="NZ_LR699119.1"/>
</dbReference>
<dbReference type="AlphaFoldDB" id="A0A5E4PFF0"/>
<evidence type="ECO:0000313" key="3">
    <source>
        <dbReference type="EMBL" id="VVC75081.1"/>
    </source>
</evidence>
<dbReference type="PANTHER" id="PTHR37938">
    <property type="entry name" value="BLL0215 PROTEIN"/>
    <property type="match status" value="1"/>
</dbReference>
<dbReference type="Proteomes" id="UP000324194">
    <property type="component" value="Chromosome 1"/>
</dbReference>
<keyword evidence="1" id="KW-0812">Transmembrane</keyword>
<feature type="transmembrane region" description="Helical" evidence="1">
    <location>
        <begin position="51"/>
        <end position="71"/>
    </location>
</feature>
<feature type="domain" description="YdbS-like PH" evidence="2">
    <location>
        <begin position="70"/>
        <end position="122"/>
    </location>
</feature>
<dbReference type="InterPro" id="IPR005182">
    <property type="entry name" value="YdbS-like_PH"/>
</dbReference>
<sequence>MSYIDRNLLPDEKILFRTKKHLIIFFYPLVLAILGIYAYDYMRNNEILQHVAWAPSLIILIFWGYVGLEYMTSEFAVTNKRVMMREGFFYRHANEMRINTIFQVNVDQSLLGQMLDYGMVSINAFGAFDAYSMIAHPYTFQKAVNEQLDKLVR</sequence>
<reference evidence="3 4" key="1">
    <citation type="submission" date="2019-08" db="EMBL/GenBank/DDBJ databases">
        <authorList>
            <person name="Guy L."/>
        </authorList>
    </citation>
    <scope>NUCLEOTIDE SEQUENCE [LARGE SCALE GENOMIC DNA]</scope>
    <source>
        <strain evidence="3 4">SGT-108</strain>
    </source>
</reference>
<proteinExistence type="predicted"/>
<keyword evidence="1" id="KW-1133">Transmembrane helix</keyword>
<accession>A0A5E4PFF0</accession>
<protein>
    <recommendedName>
        <fullName evidence="2">YdbS-like PH domain-containing protein</fullName>
    </recommendedName>
</protein>